<dbReference type="Gene3D" id="1.20.120.530">
    <property type="entry name" value="GntR ligand-binding domain-like"/>
    <property type="match status" value="1"/>
</dbReference>
<dbReference type="GO" id="GO:0003700">
    <property type="term" value="F:DNA-binding transcription factor activity"/>
    <property type="evidence" value="ECO:0007669"/>
    <property type="project" value="InterPro"/>
</dbReference>
<dbReference type="GO" id="GO:0003677">
    <property type="term" value="F:DNA binding"/>
    <property type="evidence" value="ECO:0007669"/>
    <property type="project" value="UniProtKB-KW"/>
</dbReference>
<dbReference type="InterPro" id="IPR008920">
    <property type="entry name" value="TF_FadR/GntR_C"/>
</dbReference>
<dbReference type="InterPro" id="IPR036390">
    <property type="entry name" value="WH_DNA-bd_sf"/>
</dbReference>
<dbReference type="HOGENOM" id="CLU_017584_9_5_11"/>
<dbReference type="CDD" id="cd07377">
    <property type="entry name" value="WHTH_GntR"/>
    <property type="match status" value="1"/>
</dbReference>
<gene>
    <name evidence="5" type="ordered locus">Bcav_2705</name>
</gene>
<dbReference type="SMART" id="SM00345">
    <property type="entry name" value="HTH_GNTR"/>
    <property type="match status" value="1"/>
</dbReference>
<dbReference type="SUPFAM" id="SSF46785">
    <property type="entry name" value="Winged helix' DNA-binding domain"/>
    <property type="match status" value="1"/>
</dbReference>
<dbReference type="PANTHER" id="PTHR43537">
    <property type="entry name" value="TRANSCRIPTIONAL REGULATOR, GNTR FAMILY"/>
    <property type="match status" value="1"/>
</dbReference>
<dbReference type="AlphaFoldDB" id="C5BY50"/>
<dbReference type="InterPro" id="IPR036388">
    <property type="entry name" value="WH-like_DNA-bd_sf"/>
</dbReference>
<dbReference type="STRING" id="471853.Bcav_2705"/>
<dbReference type="KEGG" id="bcv:Bcav_2705"/>
<keyword evidence="1" id="KW-0805">Transcription regulation</keyword>
<evidence type="ECO:0000256" key="1">
    <source>
        <dbReference type="ARBA" id="ARBA00023015"/>
    </source>
</evidence>
<accession>C5BY50</accession>
<organism evidence="5 6">
    <name type="scientific">Beutenbergia cavernae (strain ATCC BAA-8 / DSM 12333 / CCUG 43141 / JCM 11478 / NBRC 16432 / NCIMB 13614 / HKI 0122)</name>
    <dbReference type="NCBI Taxonomy" id="471853"/>
    <lineage>
        <taxon>Bacteria</taxon>
        <taxon>Bacillati</taxon>
        <taxon>Actinomycetota</taxon>
        <taxon>Actinomycetes</taxon>
        <taxon>Micrococcales</taxon>
        <taxon>Beutenbergiaceae</taxon>
        <taxon>Beutenbergia</taxon>
    </lineage>
</organism>
<dbReference type="eggNOG" id="COG2186">
    <property type="taxonomic scope" value="Bacteria"/>
</dbReference>
<keyword evidence="6" id="KW-1185">Reference proteome</keyword>
<evidence type="ECO:0000259" key="4">
    <source>
        <dbReference type="PROSITE" id="PS50949"/>
    </source>
</evidence>
<proteinExistence type="predicted"/>
<keyword evidence="3" id="KW-0804">Transcription</keyword>
<sequence>MDPVVRKDLSAELADRVVRLIAERGLQVGESIDSVRTLATRFEVAVPTVREALRRLEGLGILEFRHGSGIYVGPNAGRMVLANTMNPPADVDQLVELLEARLVIEPGIAELAARAHDAPALQLVEETLAEAERCLETGAANLWHVNMDLHRAIARATGNAVLGDTMDTLAEVHGDDQRQILRLHGDPRADFDEHRAIVDLIAAGDGAGARDAMHTHLEDVVRIIRSTRTGGDAT</sequence>
<dbReference type="InterPro" id="IPR000524">
    <property type="entry name" value="Tscrpt_reg_HTH_GntR"/>
</dbReference>
<dbReference type="PROSITE" id="PS50949">
    <property type="entry name" value="HTH_GNTR"/>
    <property type="match status" value="1"/>
</dbReference>
<dbReference type="Gene3D" id="1.10.10.10">
    <property type="entry name" value="Winged helix-like DNA-binding domain superfamily/Winged helix DNA-binding domain"/>
    <property type="match status" value="1"/>
</dbReference>
<dbReference type="SMART" id="SM00895">
    <property type="entry name" value="FCD"/>
    <property type="match status" value="1"/>
</dbReference>
<feature type="domain" description="HTH gntR-type" evidence="4">
    <location>
        <begin position="7"/>
        <end position="75"/>
    </location>
</feature>
<protein>
    <submittedName>
        <fullName evidence="5">GntR domain protein</fullName>
    </submittedName>
</protein>
<dbReference type="PANTHER" id="PTHR43537:SF5">
    <property type="entry name" value="UXU OPERON TRANSCRIPTIONAL REGULATOR"/>
    <property type="match status" value="1"/>
</dbReference>
<dbReference type="InterPro" id="IPR011711">
    <property type="entry name" value="GntR_C"/>
</dbReference>
<dbReference type="Pfam" id="PF00392">
    <property type="entry name" value="GntR"/>
    <property type="match status" value="1"/>
</dbReference>
<dbReference type="SUPFAM" id="SSF48008">
    <property type="entry name" value="GntR ligand-binding domain-like"/>
    <property type="match status" value="1"/>
</dbReference>
<evidence type="ECO:0000256" key="3">
    <source>
        <dbReference type="ARBA" id="ARBA00023163"/>
    </source>
</evidence>
<dbReference type="Proteomes" id="UP000007962">
    <property type="component" value="Chromosome"/>
</dbReference>
<dbReference type="Pfam" id="PF07729">
    <property type="entry name" value="FCD"/>
    <property type="match status" value="1"/>
</dbReference>
<keyword evidence="2" id="KW-0238">DNA-binding</keyword>
<name>C5BY50_BEUC1</name>
<reference evidence="5 6" key="1">
    <citation type="journal article" date="2009" name="Stand. Genomic Sci.">
        <title>Complete genome sequence of Beutenbergia cavernae type strain (HKI 0122).</title>
        <authorList>
            <person name="Land M."/>
            <person name="Pukall R."/>
            <person name="Abt B."/>
            <person name="Goker M."/>
            <person name="Rohde M."/>
            <person name="Glavina Del Rio T."/>
            <person name="Tice H."/>
            <person name="Copeland A."/>
            <person name="Cheng J.F."/>
            <person name="Lucas S."/>
            <person name="Chen F."/>
            <person name="Nolan M."/>
            <person name="Bruce D."/>
            <person name="Goodwin L."/>
            <person name="Pitluck S."/>
            <person name="Ivanova N."/>
            <person name="Mavromatis K."/>
            <person name="Ovchinnikova G."/>
            <person name="Pati A."/>
            <person name="Chen A."/>
            <person name="Palaniappan K."/>
            <person name="Hauser L."/>
            <person name="Chang Y.J."/>
            <person name="Jefferies C.C."/>
            <person name="Saunders E."/>
            <person name="Brettin T."/>
            <person name="Detter J.C."/>
            <person name="Han C."/>
            <person name="Chain P."/>
            <person name="Bristow J."/>
            <person name="Eisen J.A."/>
            <person name="Markowitz V."/>
            <person name="Hugenholtz P."/>
            <person name="Kyrpides N.C."/>
            <person name="Klenk H.P."/>
            <person name="Lapidus A."/>
        </authorList>
    </citation>
    <scope>NUCLEOTIDE SEQUENCE [LARGE SCALE GENOMIC DNA]</scope>
    <source>
        <strain evidence="6">ATCC BAA-8 / DSM 12333 / NBRC 16432</strain>
    </source>
</reference>
<evidence type="ECO:0000313" key="5">
    <source>
        <dbReference type="EMBL" id="ACQ80950.1"/>
    </source>
</evidence>
<evidence type="ECO:0000313" key="6">
    <source>
        <dbReference type="Proteomes" id="UP000007962"/>
    </source>
</evidence>
<evidence type="ECO:0000256" key="2">
    <source>
        <dbReference type="ARBA" id="ARBA00023125"/>
    </source>
</evidence>
<dbReference type="EMBL" id="CP001618">
    <property type="protein sequence ID" value="ACQ80950.1"/>
    <property type="molecule type" value="Genomic_DNA"/>
</dbReference>